<keyword evidence="2" id="KW-1185">Reference proteome</keyword>
<name>A0ACB9QMX6_9MYRT</name>
<accession>A0ACB9QMX6</accession>
<proteinExistence type="predicted"/>
<reference evidence="2" key="1">
    <citation type="journal article" date="2023" name="Front. Plant Sci.">
        <title>Chromosomal-level genome assembly of Melastoma candidum provides insights into trichome evolution.</title>
        <authorList>
            <person name="Zhong Y."/>
            <person name="Wu W."/>
            <person name="Sun C."/>
            <person name="Zou P."/>
            <person name="Liu Y."/>
            <person name="Dai S."/>
            <person name="Zhou R."/>
        </authorList>
    </citation>
    <scope>NUCLEOTIDE SEQUENCE [LARGE SCALE GENOMIC DNA]</scope>
</reference>
<evidence type="ECO:0000313" key="2">
    <source>
        <dbReference type="Proteomes" id="UP001057402"/>
    </source>
</evidence>
<dbReference type="EMBL" id="CM042885">
    <property type="protein sequence ID" value="KAI4366802.1"/>
    <property type="molecule type" value="Genomic_DNA"/>
</dbReference>
<organism evidence="1 2">
    <name type="scientific">Melastoma candidum</name>
    <dbReference type="NCBI Taxonomy" id="119954"/>
    <lineage>
        <taxon>Eukaryota</taxon>
        <taxon>Viridiplantae</taxon>
        <taxon>Streptophyta</taxon>
        <taxon>Embryophyta</taxon>
        <taxon>Tracheophyta</taxon>
        <taxon>Spermatophyta</taxon>
        <taxon>Magnoliopsida</taxon>
        <taxon>eudicotyledons</taxon>
        <taxon>Gunneridae</taxon>
        <taxon>Pentapetalae</taxon>
        <taxon>rosids</taxon>
        <taxon>malvids</taxon>
        <taxon>Myrtales</taxon>
        <taxon>Melastomataceae</taxon>
        <taxon>Melastomatoideae</taxon>
        <taxon>Melastomateae</taxon>
        <taxon>Melastoma</taxon>
    </lineage>
</organism>
<dbReference type="Proteomes" id="UP001057402">
    <property type="component" value="Chromosome 6"/>
</dbReference>
<evidence type="ECO:0000313" key="1">
    <source>
        <dbReference type="EMBL" id="KAI4366802.1"/>
    </source>
</evidence>
<comment type="caution">
    <text evidence="1">The sequence shown here is derived from an EMBL/GenBank/DDBJ whole genome shotgun (WGS) entry which is preliminary data.</text>
</comment>
<sequence>MLPLDHAIHEVPLSCRILLSSAVPPGKWKQGQGTPDGANEGMEIAVGDLVVLPKGMSCTWVISVAVDKHYNFE</sequence>
<gene>
    <name evidence="1" type="ORF">MLD38_022625</name>
</gene>
<protein>
    <submittedName>
        <fullName evidence="1">Uncharacterized protein</fullName>
    </submittedName>
</protein>